<organism evidence="1 2">
    <name type="scientific">Paramecium sonneborni</name>
    <dbReference type="NCBI Taxonomy" id="65129"/>
    <lineage>
        <taxon>Eukaryota</taxon>
        <taxon>Sar</taxon>
        <taxon>Alveolata</taxon>
        <taxon>Ciliophora</taxon>
        <taxon>Intramacronucleata</taxon>
        <taxon>Oligohymenophorea</taxon>
        <taxon>Peniculida</taxon>
        <taxon>Parameciidae</taxon>
        <taxon>Paramecium</taxon>
    </lineage>
</organism>
<protein>
    <submittedName>
        <fullName evidence="1">Uncharacterized protein</fullName>
    </submittedName>
</protein>
<accession>A0A8S1LWG0</accession>
<reference evidence="1" key="1">
    <citation type="submission" date="2021-01" db="EMBL/GenBank/DDBJ databases">
        <authorList>
            <consortium name="Genoscope - CEA"/>
            <person name="William W."/>
        </authorList>
    </citation>
    <scope>NUCLEOTIDE SEQUENCE</scope>
</reference>
<sequence length="161" mass="19124">MEIEYEQNPIQQSQDLHKNTSYYNSGLALSEEARKLLNAQQLITSGGNPQLIQERIRSPDKQTKSIIKYKFMNDGMWMKILIDRNDYPEIIDTPIIAMNAEFQIDGFEFTINVNELVEYALKITRTREKIVPEKSKIYERKNYIYIALYKQKEGDWWSLKY</sequence>
<dbReference type="OrthoDB" id="10264595at2759"/>
<proteinExistence type="predicted"/>
<dbReference type="Proteomes" id="UP000692954">
    <property type="component" value="Unassembled WGS sequence"/>
</dbReference>
<name>A0A8S1LWG0_9CILI</name>
<evidence type="ECO:0000313" key="1">
    <source>
        <dbReference type="EMBL" id="CAD8069941.1"/>
    </source>
</evidence>
<keyword evidence="2" id="KW-1185">Reference proteome</keyword>
<gene>
    <name evidence="1" type="ORF">PSON_ATCC_30995.1.T0260112</name>
</gene>
<dbReference type="AlphaFoldDB" id="A0A8S1LWG0"/>
<comment type="caution">
    <text evidence="1">The sequence shown here is derived from an EMBL/GenBank/DDBJ whole genome shotgun (WGS) entry which is preliminary data.</text>
</comment>
<dbReference type="EMBL" id="CAJJDN010000026">
    <property type="protein sequence ID" value="CAD8069941.1"/>
    <property type="molecule type" value="Genomic_DNA"/>
</dbReference>
<evidence type="ECO:0000313" key="2">
    <source>
        <dbReference type="Proteomes" id="UP000692954"/>
    </source>
</evidence>